<organism evidence="3 4">
    <name type="scientific">Pararoseomonas baculiformis</name>
    <dbReference type="NCBI Taxonomy" id="2820812"/>
    <lineage>
        <taxon>Bacteria</taxon>
        <taxon>Pseudomonadati</taxon>
        <taxon>Pseudomonadota</taxon>
        <taxon>Alphaproteobacteria</taxon>
        <taxon>Acetobacterales</taxon>
        <taxon>Acetobacteraceae</taxon>
        <taxon>Pararoseomonas</taxon>
    </lineage>
</organism>
<comment type="subcellular location">
    <subcellularLocation>
        <location evidence="1">Cell envelope</location>
    </subcellularLocation>
</comment>
<dbReference type="EMBL" id="JAGIZB010000009">
    <property type="protein sequence ID" value="MBP0445281.1"/>
    <property type="molecule type" value="Genomic_DNA"/>
</dbReference>
<reference evidence="3 4" key="1">
    <citation type="submission" date="2021-03" db="EMBL/GenBank/DDBJ databases">
        <authorList>
            <person name="So Y."/>
        </authorList>
    </citation>
    <scope>NUCLEOTIDE SEQUENCE [LARGE SCALE GENOMIC DNA]</scope>
    <source>
        <strain evidence="3 4">SSH11</strain>
    </source>
</reference>
<keyword evidence="4" id="KW-1185">Reference proteome</keyword>
<dbReference type="PANTHER" id="PTHR30386:SF19">
    <property type="entry name" value="MULTIDRUG EXPORT PROTEIN EMRA-RELATED"/>
    <property type="match status" value="1"/>
</dbReference>
<keyword evidence="2" id="KW-0175">Coiled coil</keyword>
<accession>A0ABS4AE39</accession>
<comment type="caution">
    <text evidence="3">The sequence shown here is derived from an EMBL/GenBank/DDBJ whole genome shotgun (WGS) entry which is preliminary data.</text>
</comment>
<gene>
    <name evidence="3" type="ORF">J8J14_10875</name>
</gene>
<name>A0ABS4AE39_9PROT</name>
<protein>
    <submittedName>
        <fullName evidence="3">HlyD family efflux transporter periplasmic adaptor subunit</fullName>
    </submittedName>
</protein>
<dbReference type="InterPro" id="IPR050739">
    <property type="entry name" value="MFP"/>
</dbReference>
<evidence type="ECO:0000256" key="1">
    <source>
        <dbReference type="ARBA" id="ARBA00004196"/>
    </source>
</evidence>
<dbReference type="RefSeq" id="WP_209379533.1">
    <property type="nucleotide sequence ID" value="NZ_JAGIZB010000009.1"/>
</dbReference>
<dbReference type="Gene3D" id="2.40.30.170">
    <property type="match status" value="1"/>
</dbReference>
<sequence length="402" mass="44132">MSKILKIVAGLALVIAAIYAILGEQLAGTSTDATVNAQVVTIRSPIDGDLTLNLRTLGMRVGANQLIGTVRDPRPDETRLLELQRNQTTLTSDRDRIRDIIARLDASRGVFERQAAAYVEGRVDQLEARLAETRALQQAAEARAREASATLQRGTELNRSGIQTAAELSRVRSAYEVATQDVEAARQRARYLTVELAAARQGISLGDSYSDMPYSRQRLREIDLRVAELTAEANEREQRLKTLAEQIDAERVRLGRFQEARLVSPSPGILWEIMAANQEYVRRAQDVVRMVDCSTAIVTASVRETVYNGLRVGDPAQFRLLGDGRVFQATVARLAGSGASSIYRNLAVGASPGQLTRFDVALTVPELAADPELGCAIGRTGRVVFSGRPLDFWRRLRDQAGF</sequence>
<feature type="coiled-coil region" evidence="2">
    <location>
        <begin position="219"/>
        <end position="253"/>
    </location>
</feature>
<dbReference type="PANTHER" id="PTHR30386">
    <property type="entry name" value="MEMBRANE FUSION SUBUNIT OF EMRAB-TOLC MULTIDRUG EFFLUX PUMP"/>
    <property type="match status" value="1"/>
</dbReference>
<evidence type="ECO:0000313" key="3">
    <source>
        <dbReference type="EMBL" id="MBP0445281.1"/>
    </source>
</evidence>
<evidence type="ECO:0000256" key="2">
    <source>
        <dbReference type="SAM" id="Coils"/>
    </source>
</evidence>
<evidence type="ECO:0000313" key="4">
    <source>
        <dbReference type="Proteomes" id="UP000681594"/>
    </source>
</evidence>
<proteinExistence type="predicted"/>
<dbReference type="Proteomes" id="UP000681594">
    <property type="component" value="Unassembled WGS sequence"/>
</dbReference>